<organism evidence="2 3">
    <name type="scientific">Paenibacillus filicis</name>
    <dbReference type="NCBI Taxonomy" id="669464"/>
    <lineage>
        <taxon>Bacteria</taxon>
        <taxon>Bacillati</taxon>
        <taxon>Bacillota</taxon>
        <taxon>Bacilli</taxon>
        <taxon>Bacillales</taxon>
        <taxon>Paenibacillaceae</taxon>
        <taxon>Paenibacillus</taxon>
    </lineage>
</organism>
<proteinExistence type="predicted"/>
<comment type="caution">
    <text evidence="2">The sequence shown here is derived from an EMBL/GenBank/DDBJ whole genome shotgun (WGS) entry which is preliminary data.</text>
</comment>
<evidence type="ECO:0000313" key="2">
    <source>
        <dbReference type="EMBL" id="MEK8127716.1"/>
    </source>
</evidence>
<dbReference type="SUPFAM" id="SSF47345">
    <property type="entry name" value="Colicin E immunity proteins"/>
    <property type="match status" value="1"/>
</dbReference>
<dbReference type="Proteomes" id="UP001469365">
    <property type="component" value="Unassembled WGS sequence"/>
</dbReference>
<dbReference type="EMBL" id="JBBPCC010000003">
    <property type="protein sequence ID" value="MEK8127716.1"/>
    <property type="molecule type" value="Genomic_DNA"/>
</dbReference>
<accession>A0ABU9DFR9</accession>
<dbReference type="InterPro" id="IPR035900">
    <property type="entry name" value="Colicin_E_sf"/>
</dbReference>
<feature type="coiled-coil region" evidence="1">
    <location>
        <begin position="10"/>
        <end position="47"/>
    </location>
</feature>
<name>A0ABU9DFR9_9BACL</name>
<keyword evidence="1" id="KW-0175">Coiled coil</keyword>
<sequence length="148" mass="17349">MNLRGQLEPVQRTEEYKEGLKSKIEEIERLLETNQAADEAIDAFNNLTGRSYDDDYFRHYWRSISIQEFVDEACNPYPVKVSDIQTNELIELVRRIQDVDTYGSDTRFYLEVLMANTNMPGVSDLIFYEDLTPAEIVEEILRYKPIVL</sequence>
<evidence type="ECO:0000313" key="3">
    <source>
        <dbReference type="Proteomes" id="UP001469365"/>
    </source>
</evidence>
<gene>
    <name evidence="2" type="ORF">WMW72_07265</name>
</gene>
<reference evidence="2 3" key="1">
    <citation type="submission" date="2024-04" db="EMBL/GenBank/DDBJ databases">
        <title>draft genome sequnece of Paenibacillus filicis.</title>
        <authorList>
            <person name="Kim D.-U."/>
        </authorList>
    </citation>
    <scope>NUCLEOTIDE SEQUENCE [LARGE SCALE GENOMIC DNA]</scope>
    <source>
        <strain evidence="2 3">KACC14197</strain>
    </source>
</reference>
<dbReference type="Gene3D" id="1.10.1200.20">
    <property type="entry name" value="Colicin E immunity protein"/>
    <property type="match status" value="1"/>
</dbReference>
<keyword evidence="3" id="KW-1185">Reference proteome</keyword>
<dbReference type="RefSeq" id="WP_341414767.1">
    <property type="nucleotide sequence ID" value="NZ_JBBPCC010000003.1"/>
</dbReference>
<protein>
    <submittedName>
        <fullName evidence="2">Uncharacterized protein</fullName>
    </submittedName>
</protein>
<evidence type="ECO:0000256" key="1">
    <source>
        <dbReference type="SAM" id="Coils"/>
    </source>
</evidence>